<dbReference type="GO" id="GO:0008270">
    <property type="term" value="F:zinc ion binding"/>
    <property type="evidence" value="ECO:0007669"/>
    <property type="project" value="InterPro"/>
</dbReference>
<gene>
    <name evidence="7" type="ORF">NEJAP_1799</name>
</gene>
<evidence type="ECO:0000313" key="8">
    <source>
        <dbReference type="Proteomes" id="UP000595332"/>
    </source>
</evidence>
<dbReference type="Pfam" id="PF02900">
    <property type="entry name" value="LigB"/>
    <property type="match status" value="1"/>
</dbReference>
<comment type="cofactor">
    <cofactor evidence="1">
        <name>Zn(2+)</name>
        <dbReference type="ChEBI" id="CHEBI:29105"/>
    </cofactor>
</comment>
<proteinExistence type="inferred from homology"/>
<evidence type="ECO:0000313" key="7">
    <source>
        <dbReference type="EMBL" id="BBB29749.1"/>
    </source>
</evidence>
<organism evidence="7 8">
    <name type="scientific">Neptunomonas japonica JAMM 1380</name>
    <dbReference type="NCBI Taxonomy" id="1441457"/>
    <lineage>
        <taxon>Bacteria</taxon>
        <taxon>Pseudomonadati</taxon>
        <taxon>Pseudomonadota</taxon>
        <taxon>Gammaproteobacteria</taxon>
        <taxon>Oceanospirillales</taxon>
        <taxon>Oceanospirillaceae</taxon>
        <taxon>Neptunomonas</taxon>
    </lineage>
</organism>
<dbReference type="Proteomes" id="UP000595332">
    <property type="component" value="Chromosome"/>
</dbReference>
<evidence type="ECO:0000256" key="2">
    <source>
        <dbReference type="ARBA" id="ARBA00007581"/>
    </source>
</evidence>
<dbReference type="SUPFAM" id="SSF53213">
    <property type="entry name" value="LigB-like"/>
    <property type="match status" value="1"/>
</dbReference>
<dbReference type="InterPro" id="IPR014436">
    <property type="entry name" value="Extradiol_dOase_DODA"/>
</dbReference>
<sequence>MKQPSLFLSHGAPDVLLSNDPVLDFFAQLGDVQSMPAAIVIISAHWITEPIEVSVINEYQTIYDFSGFSNELYDLKYPAKGDIRLANQIIALLNSKGISAEENTTRGLDHGAWIPLKAVYPKAEIPVVAVSLPQTLQACAELGNALQELRQQNVLIIGSGGSVHNLTAINRLNHTDEWALSFSNWLSEVVATGDVNLLLDSEKYPDEFTPAHPSVEHLAPLFVSLAAGGGQAGKLIYDGYMYGNIGMACYQFD</sequence>
<keyword evidence="5" id="KW-0560">Oxidoreductase</keyword>
<dbReference type="PIRSF" id="PIRSF006157">
    <property type="entry name" value="Doxgns_DODA"/>
    <property type="match status" value="1"/>
</dbReference>
<name>A0A7R6P9J0_9GAMM</name>
<keyword evidence="3" id="KW-0479">Metal-binding</keyword>
<dbReference type="PANTHER" id="PTHR30096:SF0">
    <property type="entry name" value="4,5-DOPA DIOXYGENASE EXTRADIOL-LIKE PROTEIN"/>
    <property type="match status" value="1"/>
</dbReference>
<dbReference type="GO" id="GO:0008198">
    <property type="term" value="F:ferrous iron binding"/>
    <property type="evidence" value="ECO:0007669"/>
    <property type="project" value="InterPro"/>
</dbReference>
<dbReference type="PANTHER" id="PTHR30096">
    <property type="entry name" value="4,5-DOPA DIOXYGENASE EXTRADIOL-LIKE PROTEIN"/>
    <property type="match status" value="1"/>
</dbReference>
<evidence type="ECO:0000259" key="6">
    <source>
        <dbReference type="Pfam" id="PF02900"/>
    </source>
</evidence>
<dbReference type="CDD" id="cd07363">
    <property type="entry name" value="45_DOPA_Dioxygenase"/>
    <property type="match status" value="1"/>
</dbReference>
<comment type="similarity">
    <text evidence="2">Belongs to the DODA-type extradiol aromatic ring-opening dioxygenase family.</text>
</comment>
<evidence type="ECO:0000256" key="5">
    <source>
        <dbReference type="ARBA" id="ARBA00023002"/>
    </source>
</evidence>
<protein>
    <recommendedName>
        <fullName evidence="6">Extradiol ring-cleavage dioxygenase class III enzyme subunit B domain-containing protein</fullName>
    </recommendedName>
</protein>
<dbReference type="GO" id="GO:0016702">
    <property type="term" value="F:oxidoreductase activity, acting on single donors with incorporation of molecular oxygen, incorporation of two atoms of oxygen"/>
    <property type="evidence" value="ECO:0007669"/>
    <property type="project" value="UniProtKB-ARBA"/>
</dbReference>
<keyword evidence="8" id="KW-1185">Reference proteome</keyword>
<evidence type="ECO:0000256" key="4">
    <source>
        <dbReference type="ARBA" id="ARBA00022833"/>
    </source>
</evidence>
<evidence type="ECO:0000256" key="3">
    <source>
        <dbReference type="ARBA" id="ARBA00022723"/>
    </source>
</evidence>
<keyword evidence="4" id="KW-0862">Zinc</keyword>
<dbReference type="RefSeq" id="WP_201350344.1">
    <property type="nucleotide sequence ID" value="NZ_AP014546.1"/>
</dbReference>
<dbReference type="KEGG" id="njp:NEJAP_1799"/>
<accession>A0A7R6P9J0</accession>
<dbReference type="InterPro" id="IPR004183">
    <property type="entry name" value="Xdiol_dOase_suB"/>
</dbReference>
<dbReference type="EMBL" id="AP014546">
    <property type="protein sequence ID" value="BBB29749.1"/>
    <property type="molecule type" value="Genomic_DNA"/>
</dbReference>
<dbReference type="AlphaFoldDB" id="A0A7R6P9J0"/>
<evidence type="ECO:0000256" key="1">
    <source>
        <dbReference type="ARBA" id="ARBA00001947"/>
    </source>
</evidence>
<dbReference type="Gene3D" id="3.40.830.10">
    <property type="entry name" value="LigB-like"/>
    <property type="match status" value="1"/>
</dbReference>
<reference evidence="7 8" key="1">
    <citation type="journal article" date="2008" name="Int. J. Syst. Evol. Microbiol.">
        <title>Neptunomonas japonica sp. nov., an Osedax japonicus symbiont-like bacterium isolated from sediment adjacent to sperm whale carcasses off Kagoshima, Japan.</title>
        <authorList>
            <person name="Miyazaki M."/>
            <person name="Nogi Y."/>
            <person name="Fujiwara Y."/>
            <person name="Kawato M."/>
            <person name="Kubokawa K."/>
            <person name="Horikoshi K."/>
        </authorList>
    </citation>
    <scope>NUCLEOTIDE SEQUENCE [LARGE SCALE GENOMIC DNA]</scope>
    <source>
        <strain evidence="7 8">JAMM 1380</strain>
    </source>
</reference>
<feature type="domain" description="Extradiol ring-cleavage dioxygenase class III enzyme subunit B" evidence="6">
    <location>
        <begin position="21"/>
        <end position="252"/>
    </location>
</feature>